<dbReference type="GO" id="GO:0022857">
    <property type="term" value="F:transmembrane transporter activity"/>
    <property type="evidence" value="ECO:0007669"/>
    <property type="project" value="InterPro"/>
</dbReference>
<dbReference type="SUPFAM" id="SSF103473">
    <property type="entry name" value="MFS general substrate transporter"/>
    <property type="match status" value="1"/>
</dbReference>
<feature type="non-terminal residue" evidence="2">
    <location>
        <position position="1"/>
    </location>
</feature>
<dbReference type="InterPro" id="IPR036259">
    <property type="entry name" value="MFS_trans_sf"/>
</dbReference>
<keyword evidence="1" id="KW-0472">Membrane</keyword>
<proteinExistence type="predicted"/>
<keyword evidence="1" id="KW-0812">Transmembrane</keyword>
<reference evidence="2" key="1">
    <citation type="submission" date="2018-05" db="EMBL/GenBank/DDBJ databases">
        <authorList>
            <person name="Lanie J.A."/>
            <person name="Ng W.-L."/>
            <person name="Kazmierczak K.M."/>
            <person name="Andrzejewski T.M."/>
            <person name="Davidsen T.M."/>
            <person name="Wayne K.J."/>
            <person name="Tettelin H."/>
            <person name="Glass J.I."/>
            <person name="Rusch D."/>
            <person name="Podicherti R."/>
            <person name="Tsui H.-C.T."/>
            <person name="Winkler M.E."/>
        </authorList>
    </citation>
    <scope>NUCLEOTIDE SEQUENCE</scope>
</reference>
<dbReference type="Pfam" id="PF07690">
    <property type="entry name" value="MFS_1"/>
    <property type="match status" value="1"/>
</dbReference>
<evidence type="ECO:0000256" key="1">
    <source>
        <dbReference type="SAM" id="Phobius"/>
    </source>
</evidence>
<dbReference type="InterPro" id="IPR011701">
    <property type="entry name" value="MFS"/>
</dbReference>
<dbReference type="Gene3D" id="1.20.1250.20">
    <property type="entry name" value="MFS general substrate transporter like domains"/>
    <property type="match status" value="1"/>
</dbReference>
<feature type="transmembrane region" description="Helical" evidence="1">
    <location>
        <begin position="12"/>
        <end position="31"/>
    </location>
</feature>
<gene>
    <name evidence="2" type="ORF">METZ01_LOCUS414534</name>
</gene>
<feature type="non-terminal residue" evidence="2">
    <location>
        <position position="137"/>
    </location>
</feature>
<organism evidence="2">
    <name type="scientific">marine metagenome</name>
    <dbReference type="NCBI Taxonomy" id="408172"/>
    <lineage>
        <taxon>unclassified sequences</taxon>
        <taxon>metagenomes</taxon>
        <taxon>ecological metagenomes</taxon>
    </lineage>
</organism>
<feature type="transmembrane region" description="Helical" evidence="1">
    <location>
        <begin position="78"/>
        <end position="96"/>
    </location>
</feature>
<feature type="transmembrane region" description="Helical" evidence="1">
    <location>
        <begin position="43"/>
        <end position="66"/>
    </location>
</feature>
<sequence length="137" mass="15234">VTSNAFSDARRYIQLMLITLAGGAMYPLIYLRQNFEVSILESFDITITQLGQCYSLLGVMFVVTYIPSGWLADRISPRWLISVSLILTAAIGVWFSTMPGFRELKIIFFGWGIATGLTFWAAMIKGIAVIARPSEQG</sequence>
<dbReference type="EMBL" id="UINC01162108">
    <property type="protein sequence ID" value="SVD61680.1"/>
    <property type="molecule type" value="Genomic_DNA"/>
</dbReference>
<evidence type="ECO:0008006" key="3">
    <source>
        <dbReference type="Google" id="ProtNLM"/>
    </source>
</evidence>
<evidence type="ECO:0000313" key="2">
    <source>
        <dbReference type="EMBL" id="SVD61680.1"/>
    </source>
</evidence>
<dbReference type="AlphaFoldDB" id="A0A382WSW0"/>
<name>A0A382WSW0_9ZZZZ</name>
<feature type="transmembrane region" description="Helical" evidence="1">
    <location>
        <begin position="108"/>
        <end position="131"/>
    </location>
</feature>
<protein>
    <recommendedName>
        <fullName evidence="3">Major facilitator superfamily (MFS) profile domain-containing protein</fullName>
    </recommendedName>
</protein>
<keyword evidence="1" id="KW-1133">Transmembrane helix</keyword>
<accession>A0A382WSW0</accession>